<proteinExistence type="predicted"/>
<organism evidence="1 2">
    <name type="scientific">Methanimicrococcus hacksteinii</name>
    <dbReference type="NCBI Taxonomy" id="3028293"/>
    <lineage>
        <taxon>Archaea</taxon>
        <taxon>Methanobacteriati</taxon>
        <taxon>Methanobacteriota</taxon>
        <taxon>Stenosarchaea group</taxon>
        <taxon>Methanomicrobia</taxon>
        <taxon>Methanosarcinales</taxon>
        <taxon>Methanosarcinaceae</taxon>
        <taxon>Methanimicrococcus</taxon>
    </lineage>
</organism>
<protein>
    <recommendedName>
        <fullName evidence="3">Type I-C CRISPR-associated protein Cas8c/Csd1</fullName>
    </recommendedName>
</protein>
<keyword evidence="2" id="KW-1185">Reference proteome</keyword>
<dbReference type="NCBIfam" id="TIGR01863">
    <property type="entry name" value="cas_Csd1"/>
    <property type="match status" value="1"/>
</dbReference>
<dbReference type="InterPro" id="IPR010144">
    <property type="entry name" value="CRISPR-assoc_prot_Csd1-typ"/>
</dbReference>
<sequence>MILQALYEYYQRKAALPDSQIAPEGWQKKEIPYIIVLDADGRFITIEDTREGEGKNIRTKQFLVPAEVKKTSGIKANLLWGNVEYVFGIITPKNEKEAKTKNKIDKEKLRVVEKQKAFLETLRQSFPDERSKTIINPVLIFLENDPVSKIMENESIKDTWVQAFENNANLTFRIVESENIICKSLEYAIIQLTSENESDVEGICLITGEQKPIARLHPSIKGVYNAHPSGANIVSFNLDSFGSYGKKQNFNAPVSESAAIAYTTALNELLGKDSRNKVQIGDTTTIFWSQKKDEIEDIFPCLLSSQDDPDAEIRAVEQLYKRVYTGAQRSESKNKFYILGLVPNKVRLSIRFWHQGSIPEFEMKIKQHFDDIEIVRSENDVGKYALFWILSAMTQEKKVDNSPSGFGKPEYKQGTIAQKNKIDNLPPNLAGAIVQSVMNGTPYPVTMLNQTIRRIRATQKITRIQAGILKAYLNRYYRTHQTNEEEIKVSLDTNNMNVGYRLGRLFAVLEKIQEDVNPGLNTTIRDHYYGAASSTPVTVYPQLLKLKNYHLAKLSNPGRKIWYENILGEIFNGIGNDIPSHLSMEDQARFAIGYYHQRQDLFTKKEKIETNENCEE</sequence>
<reference evidence="1 2" key="1">
    <citation type="submission" date="2023-06" db="EMBL/GenBank/DDBJ databases">
        <title>Genome sequence of Methanimicrococcus sp. At1.</title>
        <authorList>
            <person name="Protasov E."/>
            <person name="Platt K."/>
            <person name="Poehlein A."/>
            <person name="Daniel R."/>
            <person name="Brune A."/>
        </authorList>
    </citation>
    <scope>NUCLEOTIDE SEQUENCE [LARGE SCALE GENOMIC DNA]</scope>
    <source>
        <strain evidence="1 2">At1</strain>
    </source>
</reference>
<evidence type="ECO:0008006" key="3">
    <source>
        <dbReference type="Google" id="ProtNLM"/>
    </source>
</evidence>
<dbReference type="RefSeq" id="WP_318785969.1">
    <property type="nucleotide sequence ID" value="NZ_JAWDKC010000019.1"/>
</dbReference>
<dbReference type="EMBL" id="JAWDKC010000019">
    <property type="protein sequence ID" value="MDV0445547.1"/>
    <property type="molecule type" value="Genomic_DNA"/>
</dbReference>
<name>A0ABU3VQ61_9EURY</name>
<dbReference type="Proteomes" id="UP001272052">
    <property type="component" value="Unassembled WGS sequence"/>
</dbReference>
<gene>
    <name evidence="1" type="ORF">MmiAt1_11300</name>
</gene>
<evidence type="ECO:0000313" key="1">
    <source>
        <dbReference type="EMBL" id="MDV0445547.1"/>
    </source>
</evidence>
<evidence type="ECO:0000313" key="2">
    <source>
        <dbReference type="Proteomes" id="UP001272052"/>
    </source>
</evidence>
<accession>A0ABU3VQ61</accession>
<comment type="caution">
    <text evidence="1">The sequence shown here is derived from an EMBL/GenBank/DDBJ whole genome shotgun (WGS) entry which is preliminary data.</text>
</comment>
<dbReference type="Pfam" id="PF09709">
    <property type="entry name" value="Cas_Csd1"/>
    <property type="match status" value="1"/>
</dbReference>
<dbReference type="CDD" id="cd09757">
    <property type="entry name" value="Cas8c_I-C"/>
    <property type="match status" value="1"/>
</dbReference>